<keyword evidence="3" id="KW-1185">Reference proteome</keyword>
<protein>
    <submittedName>
        <fullName evidence="2">NAD(P)-dependent alcohol dehydrogenase</fullName>
        <ecNumber evidence="2">1.1.1.-</ecNumber>
    </submittedName>
</protein>
<name>A0ABW5DUH6_9PROT</name>
<dbReference type="SUPFAM" id="SSF51735">
    <property type="entry name" value="NAD(P)-binding Rossmann-fold domains"/>
    <property type="match status" value="1"/>
</dbReference>
<dbReference type="EMBL" id="JBHUIP010000014">
    <property type="protein sequence ID" value="MFD2264792.1"/>
    <property type="molecule type" value="Genomic_DNA"/>
</dbReference>
<dbReference type="InterPro" id="IPR013154">
    <property type="entry name" value="ADH-like_N"/>
</dbReference>
<dbReference type="Gene3D" id="3.90.180.10">
    <property type="entry name" value="Medium-chain alcohol dehydrogenases, catalytic domain"/>
    <property type="match status" value="1"/>
</dbReference>
<dbReference type="PANTHER" id="PTHR45033">
    <property type="match status" value="1"/>
</dbReference>
<dbReference type="InterPro" id="IPR020843">
    <property type="entry name" value="ER"/>
</dbReference>
<accession>A0ABW5DUH6</accession>
<dbReference type="CDD" id="cd08276">
    <property type="entry name" value="MDR7"/>
    <property type="match status" value="1"/>
</dbReference>
<evidence type="ECO:0000313" key="2">
    <source>
        <dbReference type="EMBL" id="MFD2264792.1"/>
    </source>
</evidence>
<dbReference type="Proteomes" id="UP001597295">
    <property type="component" value="Unassembled WGS sequence"/>
</dbReference>
<dbReference type="InterPro" id="IPR013149">
    <property type="entry name" value="ADH-like_C"/>
</dbReference>
<keyword evidence="2" id="KW-0560">Oxidoreductase</keyword>
<organism evidence="2 3">
    <name type="scientific">Lacibacterium aquatile</name>
    <dbReference type="NCBI Taxonomy" id="1168082"/>
    <lineage>
        <taxon>Bacteria</taxon>
        <taxon>Pseudomonadati</taxon>
        <taxon>Pseudomonadota</taxon>
        <taxon>Alphaproteobacteria</taxon>
        <taxon>Rhodospirillales</taxon>
        <taxon>Rhodospirillaceae</taxon>
    </lineage>
</organism>
<evidence type="ECO:0000313" key="3">
    <source>
        <dbReference type="Proteomes" id="UP001597295"/>
    </source>
</evidence>
<gene>
    <name evidence="2" type="ORF">ACFSM5_17940</name>
</gene>
<dbReference type="InterPro" id="IPR052711">
    <property type="entry name" value="Zinc_ADH-like"/>
</dbReference>
<proteinExistence type="predicted"/>
<reference evidence="3" key="1">
    <citation type="journal article" date="2019" name="Int. J. Syst. Evol. Microbiol.">
        <title>The Global Catalogue of Microorganisms (GCM) 10K type strain sequencing project: providing services to taxonomists for standard genome sequencing and annotation.</title>
        <authorList>
            <consortium name="The Broad Institute Genomics Platform"/>
            <consortium name="The Broad Institute Genome Sequencing Center for Infectious Disease"/>
            <person name="Wu L."/>
            <person name="Ma J."/>
        </authorList>
    </citation>
    <scope>NUCLEOTIDE SEQUENCE [LARGE SCALE GENOMIC DNA]</scope>
    <source>
        <strain evidence="3">CGMCC 1.19062</strain>
    </source>
</reference>
<dbReference type="EC" id="1.1.1.-" evidence="2"/>
<dbReference type="Pfam" id="PF00107">
    <property type="entry name" value="ADH_zinc_N"/>
    <property type="match status" value="1"/>
</dbReference>
<dbReference type="SUPFAM" id="SSF50129">
    <property type="entry name" value="GroES-like"/>
    <property type="match status" value="1"/>
</dbReference>
<dbReference type="RefSeq" id="WP_379877922.1">
    <property type="nucleotide sequence ID" value="NZ_JBHUIP010000014.1"/>
</dbReference>
<comment type="caution">
    <text evidence="2">The sequence shown here is derived from an EMBL/GenBank/DDBJ whole genome shotgun (WGS) entry which is preliminary data.</text>
</comment>
<dbReference type="PANTHER" id="PTHR45033:SF2">
    <property type="entry name" value="ZINC-TYPE ALCOHOL DEHYDROGENASE-LIKE PROTEIN C1773.06C"/>
    <property type="match status" value="1"/>
</dbReference>
<evidence type="ECO:0000259" key="1">
    <source>
        <dbReference type="SMART" id="SM00829"/>
    </source>
</evidence>
<dbReference type="Gene3D" id="3.40.50.720">
    <property type="entry name" value="NAD(P)-binding Rossmann-like Domain"/>
    <property type="match status" value="1"/>
</dbReference>
<dbReference type="InterPro" id="IPR011032">
    <property type="entry name" value="GroES-like_sf"/>
</dbReference>
<dbReference type="InterPro" id="IPR036291">
    <property type="entry name" value="NAD(P)-bd_dom_sf"/>
</dbReference>
<dbReference type="GO" id="GO:0016491">
    <property type="term" value="F:oxidoreductase activity"/>
    <property type="evidence" value="ECO:0007669"/>
    <property type="project" value="UniProtKB-KW"/>
</dbReference>
<dbReference type="SMART" id="SM00829">
    <property type="entry name" value="PKS_ER"/>
    <property type="match status" value="1"/>
</dbReference>
<dbReference type="Pfam" id="PF08240">
    <property type="entry name" value="ADH_N"/>
    <property type="match status" value="1"/>
</dbReference>
<sequence>MGNQMKQWQFGPEGRASLALAEVPVPQPGPGEALVRVKAVSLNYRDKLILDDVGYVPLGGTKVLGSDMAGEVVGLGEGAGRVALGDRVIANFGGDWIDGPSPRMVPTLGGALKGVLADYVTMPVEWLVKAPANLDDIEASTLPIAGLTAWTALVENGPVRPGQSVLVQGTGGVALFAVQIALAMGAQVIVTSSGPDKLARLQALGPVQGIDRKQRPDWEVAALELTDGRGVDHVLEMAGGDNLIRSVKAIAPGGKISLIGVIDGFSANLPLFDAFQAQATLQALLVGHRTGLEHLIQAVERIKLKPVIDSSFDFTDVPAALTRLDEGPLGKIVIRVGG</sequence>
<feature type="domain" description="Enoyl reductase (ER)" evidence="1">
    <location>
        <begin position="14"/>
        <end position="334"/>
    </location>
</feature>